<organism evidence="1">
    <name type="scientific">marine metagenome</name>
    <dbReference type="NCBI Taxonomy" id="408172"/>
    <lineage>
        <taxon>unclassified sequences</taxon>
        <taxon>metagenomes</taxon>
        <taxon>ecological metagenomes</taxon>
    </lineage>
</organism>
<evidence type="ECO:0000313" key="1">
    <source>
        <dbReference type="EMBL" id="SVB07988.1"/>
    </source>
</evidence>
<reference evidence="1" key="1">
    <citation type="submission" date="2018-05" db="EMBL/GenBank/DDBJ databases">
        <authorList>
            <person name="Lanie J.A."/>
            <person name="Ng W.-L."/>
            <person name="Kazmierczak K.M."/>
            <person name="Andrzejewski T.M."/>
            <person name="Davidsen T.M."/>
            <person name="Wayne K.J."/>
            <person name="Tettelin H."/>
            <person name="Glass J.I."/>
            <person name="Rusch D."/>
            <person name="Podicherti R."/>
            <person name="Tsui H.-C.T."/>
            <person name="Winkler M.E."/>
        </authorList>
    </citation>
    <scope>NUCLEOTIDE SEQUENCE</scope>
</reference>
<proteinExistence type="predicted"/>
<dbReference type="AlphaFoldDB" id="A0A382B2L6"/>
<sequence>MKGSIYRISLMFIITLFSCSDNDENNCDDCGGSLNEGYLYKTVEADDIPNLAVIDITAGLGNCISFRMDIEEQIFSEATVVPDCCCSQYE</sequence>
<name>A0A382B2L6_9ZZZZ</name>
<protein>
    <submittedName>
        <fullName evidence="1">Uncharacterized protein</fullName>
    </submittedName>
</protein>
<accession>A0A382B2L6</accession>
<dbReference type="EMBL" id="UINC01027918">
    <property type="protein sequence ID" value="SVB07988.1"/>
    <property type="molecule type" value="Genomic_DNA"/>
</dbReference>
<dbReference type="PROSITE" id="PS51257">
    <property type="entry name" value="PROKAR_LIPOPROTEIN"/>
    <property type="match status" value="1"/>
</dbReference>
<gene>
    <name evidence="1" type="ORF">METZ01_LOCUS160842</name>
</gene>